<evidence type="ECO:0000256" key="5">
    <source>
        <dbReference type="HAMAP-Rule" id="MF_01080"/>
    </source>
</evidence>
<protein>
    <recommendedName>
        <fullName evidence="5">tRNA pseudouridine synthase B</fullName>
        <ecNumber evidence="5">5.4.99.25</ecNumber>
    </recommendedName>
    <alternativeName>
        <fullName evidence="5">tRNA pseudouridine(55) synthase</fullName>
        <shortName evidence="5">Psi55 synthase</shortName>
    </alternativeName>
    <alternativeName>
        <fullName evidence="5">tRNA pseudouridylate synthase</fullName>
    </alternativeName>
    <alternativeName>
        <fullName evidence="5">tRNA-uridine isomerase</fullName>
    </alternativeName>
</protein>
<comment type="similarity">
    <text evidence="2 5">Belongs to the pseudouridine synthase TruB family. Type 1 subfamily.</text>
</comment>
<evidence type="ECO:0000313" key="9">
    <source>
        <dbReference type="Proteomes" id="UP000202031"/>
    </source>
</evidence>
<dbReference type="InterPro" id="IPR020103">
    <property type="entry name" value="PsdUridine_synth_cat_dom_sf"/>
</dbReference>
<dbReference type="EMBL" id="CP015578">
    <property type="protein sequence ID" value="ARQ97566.1"/>
    <property type="molecule type" value="Genomic_DNA"/>
</dbReference>
<evidence type="ECO:0000256" key="1">
    <source>
        <dbReference type="ARBA" id="ARBA00000385"/>
    </source>
</evidence>
<keyword evidence="3 5" id="KW-0819">tRNA processing</keyword>
<evidence type="ECO:0000256" key="4">
    <source>
        <dbReference type="ARBA" id="ARBA00023235"/>
    </source>
</evidence>
<dbReference type="Gene3D" id="3.30.2350.10">
    <property type="entry name" value="Pseudouridine synthase"/>
    <property type="match status" value="1"/>
</dbReference>
<keyword evidence="6" id="KW-1133">Transmembrane helix</keyword>
<reference evidence="9" key="2">
    <citation type="journal article" date="2017" name="Genome Biol. Evol.">
        <title>Comparative genomic analysis identifies a Campylobacter clade deficient in selenium metabolism.</title>
        <authorList>
            <person name="Miller W.G."/>
            <person name="Yee E."/>
            <person name="Lopes B.S."/>
            <person name="Chapman M.H."/>
            <person name="Huynh S."/>
            <person name="Bono J.L."/>
            <person name="Parker C.T."/>
            <person name="Strachan N.J.C."/>
            <person name="Forbes K.J."/>
        </authorList>
    </citation>
    <scope>NUCLEOTIDE SEQUENCE [LARGE SCALE GENOMIC DNA]</scope>
    <source>
        <strain evidence="9">NCTC 13004</strain>
    </source>
</reference>
<reference evidence="9" key="1">
    <citation type="journal article" date="2017" name="Genome Biol. Evol.">
        <title>Comparative Genomic Analysis Identifies a Campylobacter Clade Deficient in Selenium Metabolism.</title>
        <authorList>
            <person name="Miller W.G."/>
            <person name="Yee E."/>
            <person name="Lopes B.S."/>
            <person name="Chapman M.H."/>
            <person name="Huynh S."/>
            <person name="Bono J.L."/>
            <person name="Parker C.T."/>
            <person name="Strachan N.J.C."/>
            <person name="Forbes K.J."/>
        </authorList>
    </citation>
    <scope>NUCLEOTIDE SEQUENCE [LARGE SCALE GENOMIC DNA]</scope>
    <source>
        <strain evidence="9">NCTC 13004</strain>
    </source>
</reference>
<dbReference type="AlphaFoldDB" id="A0A1X9SMU0"/>
<dbReference type="Pfam" id="PF01509">
    <property type="entry name" value="TruB_N"/>
    <property type="match status" value="1"/>
</dbReference>
<feature type="active site" description="Nucleophile" evidence="5">
    <location>
        <position position="38"/>
    </location>
</feature>
<keyword evidence="6" id="KW-0472">Membrane</keyword>
<gene>
    <name evidence="5 8" type="primary">truB</name>
    <name evidence="8" type="ORF">CLAN_0820</name>
</gene>
<dbReference type="PANTHER" id="PTHR13767:SF2">
    <property type="entry name" value="PSEUDOURIDYLATE SYNTHASE TRUB1"/>
    <property type="match status" value="1"/>
</dbReference>
<dbReference type="GO" id="GO:0160148">
    <property type="term" value="F:tRNA pseudouridine(55) synthase activity"/>
    <property type="evidence" value="ECO:0007669"/>
    <property type="project" value="UniProtKB-EC"/>
</dbReference>
<dbReference type="InterPro" id="IPR002501">
    <property type="entry name" value="PsdUridine_synth_N"/>
</dbReference>
<proteinExistence type="inferred from homology"/>
<dbReference type="RefSeq" id="WP_096023367.1">
    <property type="nucleotide sequence ID" value="NZ_CP015578.1"/>
</dbReference>
<evidence type="ECO:0000256" key="2">
    <source>
        <dbReference type="ARBA" id="ARBA00005642"/>
    </source>
</evidence>
<dbReference type="NCBIfam" id="TIGR00431">
    <property type="entry name" value="TruB"/>
    <property type="match status" value="1"/>
</dbReference>
<evidence type="ECO:0000259" key="7">
    <source>
        <dbReference type="Pfam" id="PF01509"/>
    </source>
</evidence>
<comment type="catalytic activity">
    <reaction evidence="1 5">
        <text>uridine(55) in tRNA = pseudouridine(55) in tRNA</text>
        <dbReference type="Rhea" id="RHEA:42532"/>
        <dbReference type="Rhea" id="RHEA-COMP:10101"/>
        <dbReference type="Rhea" id="RHEA-COMP:10102"/>
        <dbReference type="ChEBI" id="CHEBI:65314"/>
        <dbReference type="ChEBI" id="CHEBI:65315"/>
        <dbReference type="EC" id="5.4.99.25"/>
    </reaction>
</comment>
<keyword evidence="6" id="KW-0812">Transmembrane</keyword>
<dbReference type="PANTHER" id="PTHR13767">
    <property type="entry name" value="TRNA-PSEUDOURIDINE SYNTHASE"/>
    <property type="match status" value="1"/>
</dbReference>
<feature type="transmembrane region" description="Helical" evidence="6">
    <location>
        <begin position="31"/>
        <end position="52"/>
    </location>
</feature>
<dbReference type="GO" id="GO:0003723">
    <property type="term" value="F:RNA binding"/>
    <property type="evidence" value="ECO:0007669"/>
    <property type="project" value="InterPro"/>
</dbReference>
<name>A0A1X9SMU0_9BACT</name>
<comment type="function">
    <text evidence="5">Responsible for synthesis of pseudouridine from uracil-55 in the psi GC loop of transfer RNAs.</text>
</comment>
<evidence type="ECO:0000256" key="6">
    <source>
        <dbReference type="SAM" id="Phobius"/>
    </source>
</evidence>
<dbReference type="InterPro" id="IPR014780">
    <property type="entry name" value="tRNA_psdUridine_synth_TruB"/>
</dbReference>
<dbReference type="KEGG" id="clx:CLAN_0820"/>
<accession>A0A1X9SMU0</accession>
<dbReference type="SUPFAM" id="SSF55120">
    <property type="entry name" value="Pseudouridine synthase"/>
    <property type="match status" value="1"/>
</dbReference>
<dbReference type="HAMAP" id="MF_01080">
    <property type="entry name" value="TruB_bact"/>
    <property type="match status" value="1"/>
</dbReference>
<dbReference type="GO" id="GO:1990481">
    <property type="term" value="P:mRNA pseudouridine synthesis"/>
    <property type="evidence" value="ECO:0007669"/>
    <property type="project" value="TreeGrafter"/>
</dbReference>
<dbReference type="EC" id="5.4.99.25" evidence="5"/>
<dbReference type="GeneID" id="46921293"/>
<feature type="domain" description="Pseudouridine synthase II N-terminal" evidence="7">
    <location>
        <begin position="23"/>
        <end position="170"/>
    </location>
</feature>
<evidence type="ECO:0000313" key="8">
    <source>
        <dbReference type="EMBL" id="ARQ97566.1"/>
    </source>
</evidence>
<dbReference type="GO" id="GO:0031119">
    <property type="term" value="P:tRNA pseudouridine synthesis"/>
    <property type="evidence" value="ECO:0007669"/>
    <property type="project" value="UniProtKB-UniRule"/>
</dbReference>
<keyword evidence="4 5" id="KW-0413">Isomerase</keyword>
<evidence type="ECO:0000256" key="3">
    <source>
        <dbReference type="ARBA" id="ARBA00022694"/>
    </source>
</evidence>
<sequence length="275" mass="31534">MNRLFVAYKPKGMVSNHFLSRLKRKYGVKKAGFSGILDPFASGCLIVAFGAYTRLFNYLKIEPKVYRATLWLGASSPSFDNQNITQIQNTKALDEAKIKDELNRLKGQITYTPPKFSAKKVEGKRAYELARMGREFELKECEMEIFDVKFIHYSHPFLTFEIKVSAGSYIRSYAQILSQNLGQIGTLSALERVSEGEFEFKNETPLDPLKYLNLTKNSYKGDIFDIILGKKLKATDFISSSDGEYVIEYDGAFSIIKIENQEVKYMINRMEKCLY</sequence>
<dbReference type="Proteomes" id="UP000202031">
    <property type="component" value="Chromosome"/>
</dbReference>
<organism evidence="8 9">
    <name type="scientific">Campylobacter lanienae NCTC 13004</name>
    <dbReference type="NCBI Taxonomy" id="1031753"/>
    <lineage>
        <taxon>Bacteria</taxon>
        <taxon>Pseudomonadati</taxon>
        <taxon>Campylobacterota</taxon>
        <taxon>Epsilonproteobacteria</taxon>
        <taxon>Campylobacterales</taxon>
        <taxon>Campylobacteraceae</taxon>
        <taxon>Campylobacter</taxon>
    </lineage>
</organism>